<dbReference type="EMBL" id="VJOM01000001">
    <property type="protein sequence ID" value="TSE34072.1"/>
    <property type="molecule type" value="Genomic_DNA"/>
</dbReference>
<dbReference type="GO" id="GO:0003755">
    <property type="term" value="F:peptidyl-prolyl cis-trans isomerase activity"/>
    <property type="evidence" value="ECO:0007669"/>
    <property type="project" value="UniProtKB-KW"/>
</dbReference>
<dbReference type="EC" id="5.2.1.8" evidence="3"/>
<accession>A0A554XE08</accession>
<feature type="domain" description="PpiC" evidence="8">
    <location>
        <begin position="163"/>
        <end position="258"/>
    </location>
</feature>
<keyword evidence="4 6" id="KW-0697">Rotamase</keyword>
<dbReference type="Pfam" id="PF13616">
    <property type="entry name" value="Rotamase_3"/>
    <property type="match status" value="1"/>
</dbReference>
<keyword evidence="7" id="KW-0732">Signal</keyword>
<evidence type="ECO:0000256" key="1">
    <source>
        <dbReference type="ARBA" id="ARBA00000971"/>
    </source>
</evidence>
<dbReference type="STRING" id="307486.GCA_000807215_00159"/>
<protein>
    <recommendedName>
        <fullName evidence="3">peptidylprolyl isomerase</fullName>
        <ecNumber evidence="3">5.2.1.8</ecNumber>
    </recommendedName>
</protein>
<dbReference type="AlphaFoldDB" id="A0A554XE08"/>
<evidence type="ECO:0000256" key="3">
    <source>
        <dbReference type="ARBA" id="ARBA00013194"/>
    </source>
</evidence>
<dbReference type="SUPFAM" id="SSF54534">
    <property type="entry name" value="FKBP-like"/>
    <property type="match status" value="1"/>
</dbReference>
<reference evidence="9 10" key="1">
    <citation type="submission" date="2019-07" db="EMBL/GenBank/DDBJ databases">
        <title>Tepidimonas taiwanensis I1-1 draft genome.</title>
        <authorList>
            <person name="Da Costa M.S."/>
            <person name="Froufe H.J.C."/>
            <person name="Egas C."/>
            <person name="Albuquerque L."/>
        </authorList>
    </citation>
    <scope>NUCLEOTIDE SEQUENCE [LARGE SCALE GENOMIC DNA]</scope>
    <source>
        <strain evidence="9 10">I1-1</strain>
    </source>
</reference>
<keyword evidence="10" id="KW-1185">Reference proteome</keyword>
<gene>
    <name evidence="9" type="ORF">Ttaiw_00132</name>
</gene>
<feature type="signal peptide" evidence="7">
    <location>
        <begin position="1"/>
        <end position="48"/>
    </location>
</feature>
<keyword evidence="5 6" id="KW-0413">Isomerase</keyword>
<dbReference type="Gene3D" id="3.10.50.40">
    <property type="match status" value="1"/>
</dbReference>
<dbReference type="InterPro" id="IPR050245">
    <property type="entry name" value="PrsA_foldase"/>
</dbReference>
<evidence type="ECO:0000256" key="2">
    <source>
        <dbReference type="ARBA" id="ARBA00007656"/>
    </source>
</evidence>
<dbReference type="RefSeq" id="WP_052231332.1">
    <property type="nucleotide sequence ID" value="NZ_JTKY01000013.1"/>
</dbReference>
<evidence type="ECO:0000256" key="6">
    <source>
        <dbReference type="PROSITE-ProRule" id="PRU00278"/>
    </source>
</evidence>
<comment type="similarity">
    <text evidence="2">Belongs to the PpiC/parvulin rotamase family.</text>
</comment>
<evidence type="ECO:0000259" key="8">
    <source>
        <dbReference type="PROSITE" id="PS50198"/>
    </source>
</evidence>
<comment type="caution">
    <text evidence="9">The sequence shown here is derived from an EMBL/GenBank/DDBJ whole genome shotgun (WGS) entry which is preliminary data.</text>
</comment>
<evidence type="ECO:0000256" key="7">
    <source>
        <dbReference type="SAM" id="SignalP"/>
    </source>
</evidence>
<dbReference type="PANTHER" id="PTHR47245:SF2">
    <property type="entry name" value="PEPTIDYL-PROLYL CIS-TRANS ISOMERASE HP_0175-RELATED"/>
    <property type="match status" value="1"/>
</dbReference>
<evidence type="ECO:0000313" key="10">
    <source>
        <dbReference type="Proteomes" id="UP000317763"/>
    </source>
</evidence>
<evidence type="ECO:0000256" key="5">
    <source>
        <dbReference type="ARBA" id="ARBA00023235"/>
    </source>
</evidence>
<dbReference type="OrthoDB" id="9769613at2"/>
<organism evidence="9 10">
    <name type="scientific">Tepidimonas taiwanensis</name>
    <dbReference type="NCBI Taxonomy" id="307486"/>
    <lineage>
        <taxon>Bacteria</taxon>
        <taxon>Pseudomonadati</taxon>
        <taxon>Pseudomonadota</taxon>
        <taxon>Betaproteobacteria</taxon>
        <taxon>Burkholderiales</taxon>
        <taxon>Tepidimonas</taxon>
    </lineage>
</organism>
<dbReference type="InterPro" id="IPR000297">
    <property type="entry name" value="PPIase_PpiC"/>
</dbReference>
<dbReference type="InterPro" id="IPR046357">
    <property type="entry name" value="PPIase_dom_sf"/>
</dbReference>
<evidence type="ECO:0000313" key="9">
    <source>
        <dbReference type="EMBL" id="TSE34072.1"/>
    </source>
</evidence>
<dbReference type="PANTHER" id="PTHR47245">
    <property type="entry name" value="PEPTIDYLPROLYL ISOMERASE"/>
    <property type="match status" value="1"/>
</dbReference>
<name>A0A554XE08_9BURK</name>
<dbReference type="Proteomes" id="UP000317763">
    <property type="component" value="Unassembled WGS sequence"/>
</dbReference>
<dbReference type="PROSITE" id="PS50198">
    <property type="entry name" value="PPIC_PPIASE_2"/>
    <property type="match status" value="1"/>
</dbReference>
<evidence type="ECO:0000256" key="4">
    <source>
        <dbReference type="ARBA" id="ARBA00023110"/>
    </source>
</evidence>
<feature type="chain" id="PRO_5021730049" description="peptidylprolyl isomerase" evidence="7">
    <location>
        <begin position="49"/>
        <end position="315"/>
    </location>
</feature>
<comment type="catalytic activity">
    <reaction evidence="1">
        <text>[protein]-peptidylproline (omega=180) = [protein]-peptidylproline (omega=0)</text>
        <dbReference type="Rhea" id="RHEA:16237"/>
        <dbReference type="Rhea" id="RHEA-COMP:10747"/>
        <dbReference type="Rhea" id="RHEA-COMP:10748"/>
        <dbReference type="ChEBI" id="CHEBI:83833"/>
        <dbReference type="ChEBI" id="CHEBI:83834"/>
        <dbReference type="EC" id="5.2.1.8"/>
    </reaction>
</comment>
<sequence>MDRSSFALIMMTRLVFATSFLPASASFRPGRLARGLCALALCATPAMAQTLLQHPQARLEVDDLLADWARLPAAQQSLVRTNPGAIRQQADALLVRRVLAERALSEGLANDPLVQRQLQIARERVLSDALLARVDARAVADPKAVEDMARLRYQAQPERFAVPEQVRVRHILLTGDDAEARAQALLAQLRSGALSFEAAAREHSKDPGSAARGGDLGFFGRGRMVAPFEEAAFALQQPGDLAGPVRTDFGVHVLQLVERRPAGRLPFDEVRDTLVQEVERALRNQARTELRDGILKEVTADDAAIANLVEPAPAQ</sequence>
<dbReference type="InterPro" id="IPR023058">
    <property type="entry name" value="PPIase_PpiC_CS"/>
</dbReference>
<dbReference type="PROSITE" id="PS01096">
    <property type="entry name" value="PPIC_PPIASE_1"/>
    <property type="match status" value="1"/>
</dbReference>
<proteinExistence type="inferred from homology"/>